<dbReference type="Gene3D" id="2.30.110.10">
    <property type="entry name" value="Electron Transport, Fmn-binding Protein, Chain A"/>
    <property type="match status" value="1"/>
</dbReference>
<dbReference type="Proteomes" id="UP000005039">
    <property type="component" value="Unassembled WGS sequence"/>
</dbReference>
<protein>
    <submittedName>
        <fullName evidence="2">Pyridoxamine 5'-phosphate oxidase family protein</fullName>
    </submittedName>
</protein>
<proteinExistence type="predicted"/>
<dbReference type="OrthoDB" id="9792542at2"/>
<evidence type="ECO:0000313" key="3">
    <source>
        <dbReference type="Proteomes" id="UP000005039"/>
    </source>
</evidence>
<evidence type="ECO:0000259" key="1">
    <source>
        <dbReference type="Pfam" id="PF16242"/>
    </source>
</evidence>
<sequence length="162" mass="18895">MKSKKNTTNTMSYLQSLDYEDGIGTVTSLLKYWPMQYVTTLGLDGKPKIRPLEYKFEEDGVLYFDTVDFYTSYKEMQAYPYITLCIGDQETMSYLTVTGKVNFIYDEDIINKCFKNSEVLTSQFGNNRSHVIAYYLTECKSDFATFVKELGNHHWDLSNKFD</sequence>
<dbReference type="EMBL" id="AJGH01000017">
    <property type="protein sequence ID" value="EIC96945.1"/>
    <property type="molecule type" value="Genomic_DNA"/>
</dbReference>
<dbReference type="eggNOG" id="COG5015">
    <property type="taxonomic scope" value="Bacteria"/>
</dbReference>
<name>I0RB87_9FIRM</name>
<organism evidence="2 3">
    <name type="scientific">Lachnoanaerobaculum saburreum F0468</name>
    <dbReference type="NCBI Taxonomy" id="1095750"/>
    <lineage>
        <taxon>Bacteria</taxon>
        <taxon>Bacillati</taxon>
        <taxon>Bacillota</taxon>
        <taxon>Clostridia</taxon>
        <taxon>Lachnospirales</taxon>
        <taxon>Lachnospiraceae</taxon>
        <taxon>Lachnoanaerobaculum</taxon>
    </lineage>
</organism>
<dbReference type="InterPro" id="IPR038725">
    <property type="entry name" value="YdaG_split_barrel_FMN-bd"/>
</dbReference>
<evidence type="ECO:0000313" key="2">
    <source>
        <dbReference type="EMBL" id="EIC96945.1"/>
    </source>
</evidence>
<dbReference type="AlphaFoldDB" id="I0RB87"/>
<feature type="domain" description="General stress protein FMN-binding split barrel" evidence="1">
    <location>
        <begin position="25"/>
        <end position="114"/>
    </location>
</feature>
<dbReference type="Pfam" id="PF16242">
    <property type="entry name" value="Pyrid_ox_like"/>
    <property type="match status" value="1"/>
</dbReference>
<comment type="caution">
    <text evidence="2">The sequence shown here is derived from an EMBL/GenBank/DDBJ whole genome shotgun (WGS) entry which is preliminary data.</text>
</comment>
<accession>I0RB87</accession>
<dbReference type="SUPFAM" id="SSF50475">
    <property type="entry name" value="FMN-binding split barrel"/>
    <property type="match status" value="1"/>
</dbReference>
<reference evidence="2 3" key="1">
    <citation type="submission" date="2012-03" db="EMBL/GenBank/DDBJ databases">
        <authorList>
            <person name="Durkin A.S."/>
            <person name="McCorrison J."/>
            <person name="Torralba M."/>
            <person name="Gillis M."/>
            <person name="Methe B."/>
            <person name="Sutton G."/>
            <person name="Nelson K.E."/>
        </authorList>
    </citation>
    <scope>NUCLEOTIDE SEQUENCE [LARGE SCALE GENOMIC DNA]</scope>
    <source>
        <strain evidence="2 3">F0468</strain>
    </source>
</reference>
<dbReference type="RefSeq" id="WP_008752999.1">
    <property type="nucleotide sequence ID" value="NZ_AJGH01000017.1"/>
</dbReference>
<gene>
    <name evidence="2" type="ORF">HMPREF9970_1133</name>
</gene>
<keyword evidence="3" id="KW-1185">Reference proteome</keyword>
<dbReference type="InterPro" id="IPR012349">
    <property type="entry name" value="Split_barrel_FMN-bd"/>
</dbReference>
<dbReference type="PATRIC" id="fig|1095750.3.peg.295"/>